<name>A0A7J9CN46_GOSGO</name>
<protein>
    <submittedName>
        <fullName evidence="2">Uncharacterized protein</fullName>
    </submittedName>
</protein>
<dbReference type="AlphaFoldDB" id="A0A7J9CN46"/>
<dbReference type="EMBL" id="JABEZY010000011">
    <property type="protein sequence ID" value="MBA0749615.1"/>
    <property type="molecule type" value="Genomic_DNA"/>
</dbReference>
<evidence type="ECO:0000313" key="2">
    <source>
        <dbReference type="EMBL" id="MBA0749615.1"/>
    </source>
</evidence>
<reference evidence="2 3" key="1">
    <citation type="journal article" date="2019" name="Genome Biol. Evol.">
        <title>Insights into the evolution of the New World diploid cottons (Gossypium, subgenus Houzingenia) based on genome sequencing.</title>
        <authorList>
            <person name="Grover C.E."/>
            <person name="Arick M.A. 2nd"/>
            <person name="Thrash A."/>
            <person name="Conover J.L."/>
            <person name="Sanders W.S."/>
            <person name="Peterson D.G."/>
            <person name="Frelichowski J.E."/>
            <person name="Scheffler J.A."/>
            <person name="Scheffler B.E."/>
            <person name="Wendel J.F."/>
        </authorList>
    </citation>
    <scope>NUCLEOTIDE SEQUENCE [LARGE SCALE GENOMIC DNA]</scope>
    <source>
        <strain evidence="2">5</strain>
        <tissue evidence="2">Leaf</tissue>
    </source>
</reference>
<keyword evidence="3" id="KW-1185">Reference proteome</keyword>
<keyword evidence="1" id="KW-1133">Transmembrane helix</keyword>
<feature type="transmembrane region" description="Helical" evidence="1">
    <location>
        <begin position="12"/>
        <end position="31"/>
    </location>
</feature>
<keyword evidence="1" id="KW-0812">Transmembrane</keyword>
<dbReference type="Proteomes" id="UP000593579">
    <property type="component" value="Unassembled WGS sequence"/>
</dbReference>
<sequence length="56" mass="5843">MAIVVIGSSPGLLLCVGVWVGAMAVMTTFFSRVQGGMASTRSVLDMSQIQLALPFP</sequence>
<evidence type="ECO:0000256" key="1">
    <source>
        <dbReference type="SAM" id="Phobius"/>
    </source>
</evidence>
<comment type="caution">
    <text evidence="2">The sequence shown here is derived from an EMBL/GenBank/DDBJ whole genome shotgun (WGS) entry which is preliminary data.</text>
</comment>
<organism evidence="2 3">
    <name type="scientific">Gossypium gossypioides</name>
    <name type="common">Mexican cotton</name>
    <name type="synonym">Selera gossypioides</name>
    <dbReference type="NCBI Taxonomy" id="34282"/>
    <lineage>
        <taxon>Eukaryota</taxon>
        <taxon>Viridiplantae</taxon>
        <taxon>Streptophyta</taxon>
        <taxon>Embryophyta</taxon>
        <taxon>Tracheophyta</taxon>
        <taxon>Spermatophyta</taxon>
        <taxon>Magnoliopsida</taxon>
        <taxon>eudicotyledons</taxon>
        <taxon>Gunneridae</taxon>
        <taxon>Pentapetalae</taxon>
        <taxon>rosids</taxon>
        <taxon>malvids</taxon>
        <taxon>Malvales</taxon>
        <taxon>Malvaceae</taxon>
        <taxon>Malvoideae</taxon>
        <taxon>Gossypium</taxon>
    </lineage>
</organism>
<evidence type="ECO:0000313" key="3">
    <source>
        <dbReference type="Proteomes" id="UP000593579"/>
    </source>
</evidence>
<proteinExistence type="predicted"/>
<gene>
    <name evidence="2" type="ORF">Gogos_003518</name>
</gene>
<keyword evidence="1" id="KW-0472">Membrane</keyword>
<accession>A0A7J9CN46</accession>